<keyword evidence="3" id="KW-0227">DNA damage</keyword>
<dbReference type="GO" id="GO:0016787">
    <property type="term" value="F:hydrolase activity"/>
    <property type="evidence" value="ECO:0007669"/>
    <property type="project" value="UniProtKB-KW"/>
</dbReference>
<evidence type="ECO:0000256" key="5">
    <source>
        <dbReference type="ARBA" id="ARBA00023204"/>
    </source>
</evidence>
<evidence type="ECO:0000256" key="2">
    <source>
        <dbReference type="ARBA" id="ARBA00022759"/>
    </source>
</evidence>
<dbReference type="InterPro" id="IPR011335">
    <property type="entry name" value="Restrct_endonuc-II-like"/>
</dbReference>
<dbReference type="NCBIfam" id="TIGR00632">
    <property type="entry name" value="vsr"/>
    <property type="match status" value="1"/>
</dbReference>
<evidence type="ECO:0000313" key="8">
    <source>
        <dbReference type="Proteomes" id="UP000325529"/>
    </source>
</evidence>
<evidence type="ECO:0000256" key="4">
    <source>
        <dbReference type="ARBA" id="ARBA00022801"/>
    </source>
</evidence>
<evidence type="ECO:0000256" key="6">
    <source>
        <dbReference type="ARBA" id="ARBA00029466"/>
    </source>
</evidence>
<evidence type="ECO:0000256" key="1">
    <source>
        <dbReference type="ARBA" id="ARBA00022722"/>
    </source>
</evidence>
<dbReference type="SUPFAM" id="SSF52980">
    <property type="entry name" value="Restriction endonuclease-like"/>
    <property type="match status" value="1"/>
</dbReference>
<dbReference type="Gene3D" id="3.40.960.10">
    <property type="entry name" value="VSR Endonuclease"/>
    <property type="match status" value="1"/>
</dbReference>
<organism evidence="7 8">
    <name type="scientific">Streptomyces kanamyceticus</name>
    <dbReference type="NCBI Taxonomy" id="1967"/>
    <lineage>
        <taxon>Bacteria</taxon>
        <taxon>Bacillati</taxon>
        <taxon>Actinomycetota</taxon>
        <taxon>Actinomycetes</taxon>
        <taxon>Kitasatosporales</taxon>
        <taxon>Streptomycetaceae</taxon>
        <taxon>Streptomyces</taxon>
    </lineage>
</organism>
<reference evidence="7 8" key="1">
    <citation type="submission" date="2017-09" db="EMBL/GenBank/DDBJ databases">
        <authorList>
            <person name="Lee N."/>
            <person name="Cho B.-K."/>
        </authorList>
    </citation>
    <scope>NUCLEOTIDE SEQUENCE [LARGE SCALE GENOMIC DNA]</scope>
    <source>
        <strain evidence="7 8">ATCC 12853</strain>
    </source>
</reference>
<accession>A0A5J6GB42</accession>
<dbReference type="Proteomes" id="UP000325529">
    <property type="component" value="Chromosome"/>
</dbReference>
<keyword evidence="8" id="KW-1185">Reference proteome</keyword>
<proteinExistence type="inferred from homology"/>
<keyword evidence="5" id="KW-0234">DNA repair</keyword>
<keyword evidence="2 7" id="KW-0255">Endonuclease</keyword>
<keyword evidence="4" id="KW-0378">Hydrolase</keyword>
<name>A0A5J6GB42_STRKN</name>
<dbReference type="REBASE" id="374553">
    <property type="entry name" value="V.Ska12853ORF13800P"/>
</dbReference>
<dbReference type="AlphaFoldDB" id="A0A5J6GB42"/>
<evidence type="ECO:0000313" key="7">
    <source>
        <dbReference type="EMBL" id="QEU91814.1"/>
    </source>
</evidence>
<evidence type="ECO:0000256" key="3">
    <source>
        <dbReference type="ARBA" id="ARBA00022763"/>
    </source>
</evidence>
<dbReference type="RefSeq" id="WP_079043770.1">
    <property type="nucleotide sequence ID" value="NZ_CP023699.1"/>
</dbReference>
<dbReference type="EMBL" id="CP023699">
    <property type="protein sequence ID" value="QEU91814.1"/>
    <property type="molecule type" value="Genomic_DNA"/>
</dbReference>
<dbReference type="Pfam" id="PF03852">
    <property type="entry name" value="Vsr"/>
    <property type="match status" value="1"/>
</dbReference>
<dbReference type="CDD" id="cd00221">
    <property type="entry name" value="Vsr"/>
    <property type="match status" value="1"/>
</dbReference>
<gene>
    <name evidence="7" type="ORF">CP970_13795</name>
</gene>
<sequence>MRDPEVTSRIMSAVGNRNTAPEITLRSALWKEGLRFRVKSALFGKPDIVFPGPKVAVFVDGDFWHGNAWRIRGMASFDAQFEHINNGERWKAKICRNMERDLIVSNTLSGDGWVVYRVFESRLKEDLVSVISEISALVRSRRKVSTVQSDENGRTKGNLCQGR</sequence>
<keyword evidence="1" id="KW-0540">Nuclease</keyword>
<dbReference type="GO" id="GO:0006298">
    <property type="term" value="P:mismatch repair"/>
    <property type="evidence" value="ECO:0007669"/>
    <property type="project" value="InterPro"/>
</dbReference>
<dbReference type="KEGG" id="ska:CP970_13795"/>
<comment type="similarity">
    <text evidence="6">Belongs to the Vsr family.</text>
</comment>
<protein>
    <submittedName>
        <fullName evidence="7">Very short patch repair endonuclease</fullName>
    </submittedName>
</protein>
<dbReference type="GO" id="GO:0004519">
    <property type="term" value="F:endonuclease activity"/>
    <property type="evidence" value="ECO:0007669"/>
    <property type="project" value="UniProtKB-KW"/>
</dbReference>
<dbReference type="InterPro" id="IPR004603">
    <property type="entry name" value="DNA_mismatch_endonuc_vsr"/>
</dbReference>